<proteinExistence type="predicted"/>
<organism evidence="2 3">
    <name type="scientific">Nostoc linckia z8</name>
    <dbReference type="NCBI Taxonomy" id="1628746"/>
    <lineage>
        <taxon>Bacteria</taxon>
        <taxon>Bacillati</taxon>
        <taxon>Cyanobacteriota</taxon>
        <taxon>Cyanophyceae</taxon>
        <taxon>Nostocales</taxon>
        <taxon>Nostocaceae</taxon>
        <taxon>Nostoc</taxon>
    </lineage>
</organism>
<accession>A0A9Q5ZGJ4</accession>
<evidence type="ECO:0000313" key="3">
    <source>
        <dbReference type="Proteomes" id="UP000222310"/>
    </source>
</evidence>
<sequence length="118" mass="13663">MSRELASFYGGSDNCYRHYSRFFNYSEGVKYLASEANCYWLLDAIASWQLSNEVKNSPMSEGFQIWELTRTDGNQAVLTGAWDTNQIVVTQEIEYTDFPLPKIKLWLSDEILCLPSER</sequence>
<gene>
    <name evidence="2" type="ORF">VF08_03160</name>
</gene>
<dbReference type="Proteomes" id="UP000222310">
    <property type="component" value="Unassembled WGS sequence"/>
</dbReference>
<feature type="domain" description="DUF6876" evidence="1">
    <location>
        <begin position="3"/>
        <end position="117"/>
    </location>
</feature>
<comment type="caution">
    <text evidence="2">The sequence shown here is derived from an EMBL/GenBank/DDBJ whole genome shotgun (WGS) entry which is preliminary data.</text>
</comment>
<evidence type="ECO:0000259" key="1">
    <source>
        <dbReference type="Pfam" id="PF21781"/>
    </source>
</evidence>
<dbReference type="Pfam" id="PF21781">
    <property type="entry name" value="DUF6876"/>
    <property type="match status" value="1"/>
</dbReference>
<dbReference type="InterPro" id="IPR049241">
    <property type="entry name" value="DUF6876"/>
</dbReference>
<reference evidence="2 3" key="1">
    <citation type="submission" date="2015-02" db="EMBL/GenBank/DDBJ databases">
        <title>Nostoc linckia genome annotation.</title>
        <authorList>
            <person name="Zhou Z."/>
        </authorList>
    </citation>
    <scope>NUCLEOTIDE SEQUENCE [LARGE SCALE GENOMIC DNA]</scope>
    <source>
        <strain evidence="3">z8</strain>
    </source>
</reference>
<protein>
    <recommendedName>
        <fullName evidence="1">DUF6876 domain-containing protein</fullName>
    </recommendedName>
</protein>
<name>A0A9Q5ZGJ4_NOSLI</name>
<dbReference type="AlphaFoldDB" id="A0A9Q5ZGJ4"/>
<dbReference type="EMBL" id="LAHD01000005">
    <property type="protein sequence ID" value="PHK06823.1"/>
    <property type="molecule type" value="Genomic_DNA"/>
</dbReference>
<evidence type="ECO:0000313" key="2">
    <source>
        <dbReference type="EMBL" id="PHK06823.1"/>
    </source>
</evidence>